<feature type="domain" description="PWWP" evidence="6">
    <location>
        <begin position="216"/>
        <end position="249"/>
    </location>
</feature>
<proteinExistence type="predicted"/>
<keyword evidence="4" id="KW-0539">Nucleus</keyword>
<dbReference type="PROSITE" id="PS50812">
    <property type="entry name" value="PWWP"/>
    <property type="match status" value="1"/>
</dbReference>
<organism evidence="8 9">
    <name type="scientific">Macrostomum lignano</name>
    <dbReference type="NCBI Taxonomy" id="282301"/>
    <lineage>
        <taxon>Eukaryota</taxon>
        <taxon>Metazoa</taxon>
        <taxon>Spiralia</taxon>
        <taxon>Lophotrochozoa</taxon>
        <taxon>Platyhelminthes</taxon>
        <taxon>Rhabditophora</taxon>
        <taxon>Macrostomorpha</taxon>
        <taxon>Macrostomida</taxon>
        <taxon>Macrostomidae</taxon>
        <taxon>Macrostomum</taxon>
    </lineage>
</organism>
<evidence type="ECO:0000313" key="9">
    <source>
        <dbReference type="WBParaSite" id="maker-unitig_21724-snap-gene-0.3-mRNA-1"/>
    </source>
</evidence>
<dbReference type="PANTHER" id="PTHR46379">
    <property type="entry name" value="ZINC FINGER MYND DOMAIN-CONTAINING"/>
    <property type="match status" value="1"/>
</dbReference>
<protein>
    <submittedName>
        <fullName evidence="9">PWWP domain-containing protein</fullName>
    </submittedName>
</protein>
<feature type="region of interest" description="Disordered" evidence="5">
    <location>
        <begin position="252"/>
        <end position="308"/>
    </location>
</feature>
<evidence type="ECO:0000256" key="3">
    <source>
        <dbReference type="ARBA" id="ARBA00022853"/>
    </source>
</evidence>
<feature type="domain" description="SAMD1-like winged helix (WH)" evidence="7">
    <location>
        <begin position="13"/>
        <end position="89"/>
    </location>
</feature>
<comment type="subcellular location">
    <subcellularLocation>
        <location evidence="1">Nucleus</location>
    </subcellularLocation>
</comment>
<evidence type="ECO:0000256" key="5">
    <source>
        <dbReference type="SAM" id="MobiDB-lite"/>
    </source>
</evidence>
<keyword evidence="8" id="KW-1185">Reference proteome</keyword>
<dbReference type="Gene3D" id="2.30.30.140">
    <property type="match status" value="1"/>
</dbReference>
<evidence type="ECO:0000259" key="6">
    <source>
        <dbReference type="PROSITE" id="PS50812"/>
    </source>
</evidence>
<dbReference type="PANTHER" id="PTHR46379:SF1">
    <property type="entry name" value="ZINC FINGER MYND DOMAIN-CONTAINING PROTEIN 11"/>
    <property type="match status" value="1"/>
</dbReference>
<feature type="compositionally biased region" description="Low complexity" evidence="5">
    <location>
        <begin position="349"/>
        <end position="364"/>
    </location>
</feature>
<dbReference type="SMART" id="SM00293">
    <property type="entry name" value="PWWP"/>
    <property type="match status" value="1"/>
</dbReference>
<evidence type="ECO:0000256" key="1">
    <source>
        <dbReference type="ARBA" id="ARBA00004123"/>
    </source>
</evidence>
<dbReference type="InterPro" id="IPR047269">
    <property type="entry name" value="ZMY11"/>
</dbReference>
<dbReference type="GO" id="GO:0005634">
    <property type="term" value="C:nucleus"/>
    <property type="evidence" value="ECO:0007669"/>
    <property type="project" value="UniProtKB-SubCell"/>
</dbReference>
<dbReference type="InterPro" id="IPR000313">
    <property type="entry name" value="PWWP_dom"/>
</dbReference>
<dbReference type="GO" id="GO:0006325">
    <property type="term" value="P:chromatin organization"/>
    <property type="evidence" value="ECO:0007669"/>
    <property type="project" value="UniProtKB-KW"/>
</dbReference>
<evidence type="ECO:0000313" key="8">
    <source>
        <dbReference type="Proteomes" id="UP000095280"/>
    </source>
</evidence>
<reference evidence="9" key="1">
    <citation type="submission" date="2016-11" db="UniProtKB">
        <authorList>
            <consortium name="WormBaseParasite"/>
        </authorList>
    </citation>
    <scope>IDENTIFICATION</scope>
</reference>
<accession>A0A1I8F6H2</accession>
<evidence type="ECO:0000259" key="7">
    <source>
        <dbReference type="PROSITE" id="PS52014"/>
    </source>
</evidence>
<evidence type="ECO:0000256" key="2">
    <source>
        <dbReference type="ARBA" id="ARBA00022553"/>
    </source>
</evidence>
<feature type="region of interest" description="Disordered" evidence="5">
    <location>
        <begin position="321"/>
        <end position="402"/>
    </location>
</feature>
<dbReference type="GO" id="GO:0003714">
    <property type="term" value="F:transcription corepressor activity"/>
    <property type="evidence" value="ECO:0007669"/>
    <property type="project" value="InterPro"/>
</dbReference>
<dbReference type="SUPFAM" id="SSF63748">
    <property type="entry name" value="Tudor/PWWP/MBT"/>
    <property type="match status" value="1"/>
</dbReference>
<dbReference type="GO" id="GO:0009966">
    <property type="term" value="P:regulation of signal transduction"/>
    <property type="evidence" value="ECO:0007669"/>
    <property type="project" value="TreeGrafter"/>
</dbReference>
<dbReference type="GO" id="GO:0034243">
    <property type="term" value="P:regulation of transcription elongation by RNA polymerase II"/>
    <property type="evidence" value="ECO:0007669"/>
    <property type="project" value="InterPro"/>
</dbReference>
<dbReference type="PROSITE" id="PS52014">
    <property type="entry name" value="SAMD1_WH"/>
    <property type="match status" value="1"/>
</dbReference>
<dbReference type="GO" id="GO:0003677">
    <property type="term" value="F:DNA binding"/>
    <property type="evidence" value="ECO:0007669"/>
    <property type="project" value="InterPro"/>
</dbReference>
<evidence type="ECO:0000256" key="4">
    <source>
        <dbReference type="ARBA" id="ARBA00023242"/>
    </source>
</evidence>
<sequence length="402" mass="43585">SCKRTAMVRTVCTSRACDPVVVQKLWNMVECSRVNKQATTLDRVTRAVMKELSANEQEAAKHIDDALSDGLLERYSWTVAKGSRAGESMEGNLKSQLINDLSTIGIASGVTSPARCSSAPNASGFGIRPVCLAKPRRLRVSSSAPTCVMNSKAEYKRKQIRKLLDSHTHRLKGKPLWKDLGKIGYLDDQDSIVHQLLSINAKARPSEWVSKPCRPAHELVWAKLKGFPFWPAKWLEEKDTTYEVRFFGSYRTSAPRSPRRAPGRTTSTPDELGVRADTGIPTGPERSAEASEAAAATPTCRPSDDRLGRMSCTSWPRLVAPAAGGSAARKRRPSSAVDATGAKKAALTSPSSGVAAGSSSGLSPTRRPPATGQTLLAKSKQKNKKKKPASKRRRAVRRVGNN</sequence>
<name>A0A1I8F6H2_9PLAT</name>
<dbReference type="InterPro" id="IPR048589">
    <property type="entry name" value="SAMD1-like_WH"/>
</dbReference>
<feature type="compositionally biased region" description="Basic residues" evidence="5">
    <location>
        <begin position="379"/>
        <end position="402"/>
    </location>
</feature>
<dbReference type="Proteomes" id="UP000095280">
    <property type="component" value="Unplaced"/>
</dbReference>
<keyword evidence="3" id="KW-0156">Chromatin regulator</keyword>
<keyword evidence="2" id="KW-0597">Phosphoprotein</keyword>
<dbReference type="WBParaSite" id="maker-unitig_21724-snap-gene-0.3-mRNA-1">
    <property type="protein sequence ID" value="maker-unitig_21724-snap-gene-0.3-mRNA-1"/>
    <property type="gene ID" value="maker-unitig_21724-snap-gene-0.3"/>
</dbReference>
<dbReference type="AlphaFoldDB" id="A0A1I8F6H2"/>